<name>A0ACB9R5B6_9MYRT</name>
<keyword evidence="2" id="KW-1185">Reference proteome</keyword>
<gene>
    <name evidence="1" type="ORF">MLD38_012247</name>
</gene>
<dbReference type="EMBL" id="CM042883">
    <property type="protein sequence ID" value="KAI4374232.1"/>
    <property type="molecule type" value="Genomic_DNA"/>
</dbReference>
<dbReference type="Proteomes" id="UP001057402">
    <property type="component" value="Chromosome 4"/>
</dbReference>
<proteinExistence type="predicted"/>
<organism evidence="1 2">
    <name type="scientific">Melastoma candidum</name>
    <dbReference type="NCBI Taxonomy" id="119954"/>
    <lineage>
        <taxon>Eukaryota</taxon>
        <taxon>Viridiplantae</taxon>
        <taxon>Streptophyta</taxon>
        <taxon>Embryophyta</taxon>
        <taxon>Tracheophyta</taxon>
        <taxon>Spermatophyta</taxon>
        <taxon>Magnoliopsida</taxon>
        <taxon>eudicotyledons</taxon>
        <taxon>Gunneridae</taxon>
        <taxon>Pentapetalae</taxon>
        <taxon>rosids</taxon>
        <taxon>malvids</taxon>
        <taxon>Myrtales</taxon>
        <taxon>Melastomataceae</taxon>
        <taxon>Melastomatoideae</taxon>
        <taxon>Melastomateae</taxon>
        <taxon>Melastoma</taxon>
    </lineage>
</organism>
<evidence type="ECO:0000313" key="2">
    <source>
        <dbReference type="Proteomes" id="UP001057402"/>
    </source>
</evidence>
<protein>
    <submittedName>
        <fullName evidence="1">Uncharacterized protein</fullName>
    </submittedName>
</protein>
<comment type="caution">
    <text evidence="1">The sequence shown here is derived from an EMBL/GenBank/DDBJ whole genome shotgun (WGS) entry which is preliminary data.</text>
</comment>
<sequence length="150" mass="16514">MAQLGISISDGYLCWEETVGPVDRTLSTSVSTSNGGGGEPRSEEQVTRTRENELNWLELDLESEIEEEGEGGHDIGLSRNWWGKAIDGRGSKSSGDVESVLLQCQWSAVVVEVRGYNFNSDTGVVELLEIDSFRISVVPSSLVWKWISPH</sequence>
<accession>A0ACB9R5B6</accession>
<reference evidence="2" key="1">
    <citation type="journal article" date="2023" name="Front. Plant Sci.">
        <title>Chromosomal-level genome assembly of Melastoma candidum provides insights into trichome evolution.</title>
        <authorList>
            <person name="Zhong Y."/>
            <person name="Wu W."/>
            <person name="Sun C."/>
            <person name="Zou P."/>
            <person name="Liu Y."/>
            <person name="Dai S."/>
            <person name="Zhou R."/>
        </authorList>
    </citation>
    <scope>NUCLEOTIDE SEQUENCE [LARGE SCALE GENOMIC DNA]</scope>
</reference>
<evidence type="ECO:0000313" key="1">
    <source>
        <dbReference type="EMBL" id="KAI4374232.1"/>
    </source>
</evidence>